<dbReference type="SUPFAM" id="SSF52151">
    <property type="entry name" value="FabD/lysophospholipase-like"/>
    <property type="match status" value="1"/>
</dbReference>
<dbReference type="EMBL" id="CP036278">
    <property type="protein sequence ID" value="QDU54743.1"/>
    <property type="molecule type" value="Genomic_DNA"/>
</dbReference>
<dbReference type="Pfam" id="PF00027">
    <property type="entry name" value="cNMP_binding"/>
    <property type="match status" value="1"/>
</dbReference>
<keyword evidence="2 5" id="KW-0378">Hydrolase</keyword>
<dbReference type="PROSITE" id="PS50042">
    <property type="entry name" value="CNMP_BINDING_3"/>
    <property type="match status" value="1"/>
</dbReference>
<dbReference type="GO" id="GO:0016042">
    <property type="term" value="P:lipid catabolic process"/>
    <property type="evidence" value="ECO:0007669"/>
    <property type="project" value="UniProtKB-UniRule"/>
</dbReference>
<evidence type="ECO:0000256" key="5">
    <source>
        <dbReference type="PROSITE-ProRule" id="PRU01161"/>
    </source>
</evidence>
<evidence type="ECO:0000313" key="9">
    <source>
        <dbReference type="Proteomes" id="UP000315750"/>
    </source>
</evidence>
<dbReference type="CDD" id="cd00038">
    <property type="entry name" value="CAP_ED"/>
    <property type="match status" value="1"/>
</dbReference>
<organism evidence="8 9">
    <name type="scientific">Aeoliella mucimassa</name>
    <dbReference type="NCBI Taxonomy" id="2527972"/>
    <lineage>
        <taxon>Bacteria</taxon>
        <taxon>Pseudomonadati</taxon>
        <taxon>Planctomycetota</taxon>
        <taxon>Planctomycetia</taxon>
        <taxon>Pirellulales</taxon>
        <taxon>Lacipirellulaceae</taxon>
        <taxon>Aeoliella</taxon>
    </lineage>
</organism>
<name>A0A518AJ35_9BACT</name>
<dbReference type="AlphaFoldDB" id="A0A518AJ35"/>
<feature type="domain" description="PNPLA" evidence="7">
    <location>
        <begin position="331"/>
        <end position="495"/>
    </location>
</feature>
<dbReference type="RefSeq" id="WP_145245678.1">
    <property type="nucleotide sequence ID" value="NZ_CP036278.1"/>
</dbReference>
<feature type="active site" description="Nucleophile" evidence="5">
    <location>
        <position position="364"/>
    </location>
</feature>
<dbReference type="SUPFAM" id="SSF51206">
    <property type="entry name" value="cAMP-binding domain-like"/>
    <property type="match status" value="1"/>
</dbReference>
<gene>
    <name evidence="8" type="primary">rssA</name>
    <name evidence="8" type="ORF">Pan181_09260</name>
</gene>
<evidence type="ECO:0000256" key="3">
    <source>
        <dbReference type="ARBA" id="ARBA00022963"/>
    </source>
</evidence>
<evidence type="ECO:0000259" key="6">
    <source>
        <dbReference type="PROSITE" id="PS50042"/>
    </source>
</evidence>
<dbReference type="InterPro" id="IPR000595">
    <property type="entry name" value="cNMP-bd_dom"/>
</dbReference>
<keyword evidence="4 5" id="KW-0443">Lipid metabolism</keyword>
<evidence type="ECO:0000256" key="1">
    <source>
        <dbReference type="ARBA" id="ARBA00006636"/>
    </source>
</evidence>
<dbReference type="OrthoDB" id="9770965at2"/>
<protein>
    <submittedName>
        <fullName evidence="8">NTE family protein RssA</fullName>
    </submittedName>
</protein>
<dbReference type="InterPro" id="IPR014710">
    <property type="entry name" value="RmlC-like_jellyroll"/>
</dbReference>
<feature type="short sequence motif" description="GXGXXG" evidence="5">
    <location>
        <begin position="335"/>
        <end position="340"/>
    </location>
</feature>
<dbReference type="GO" id="GO:0004622">
    <property type="term" value="F:phosphatidylcholine lysophospholipase activity"/>
    <property type="evidence" value="ECO:0007669"/>
    <property type="project" value="UniProtKB-ARBA"/>
</dbReference>
<accession>A0A518AJ35</accession>
<dbReference type="InterPro" id="IPR050301">
    <property type="entry name" value="NTE"/>
</dbReference>
<comment type="similarity">
    <text evidence="1">Belongs to the NTE family.</text>
</comment>
<feature type="short sequence motif" description="GXSXG" evidence="5">
    <location>
        <begin position="362"/>
        <end position="366"/>
    </location>
</feature>
<dbReference type="Gene3D" id="3.40.1090.10">
    <property type="entry name" value="Cytosolic phospholipase A2 catalytic domain"/>
    <property type="match status" value="2"/>
</dbReference>
<dbReference type="PROSITE" id="PS51635">
    <property type="entry name" value="PNPLA"/>
    <property type="match status" value="1"/>
</dbReference>
<dbReference type="Proteomes" id="UP000315750">
    <property type="component" value="Chromosome"/>
</dbReference>
<evidence type="ECO:0000256" key="2">
    <source>
        <dbReference type="ARBA" id="ARBA00022801"/>
    </source>
</evidence>
<dbReference type="Pfam" id="PF01734">
    <property type="entry name" value="Patatin"/>
    <property type="match status" value="1"/>
</dbReference>
<dbReference type="Gene3D" id="2.60.120.10">
    <property type="entry name" value="Jelly Rolls"/>
    <property type="match status" value="1"/>
</dbReference>
<keyword evidence="9" id="KW-1185">Reference proteome</keyword>
<keyword evidence="3 5" id="KW-0442">Lipid degradation</keyword>
<dbReference type="PANTHER" id="PTHR14226">
    <property type="entry name" value="NEUROPATHY TARGET ESTERASE/SWISS CHEESE D.MELANOGASTER"/>
    <property type="match status" value="1"/>
</dbReference>
<dbReference type="SMART" id="SM00100">
    <property type="entry name" value="cNMP"/>
    <property type="match status" value="1"/>
</dbReference>
<dbReference type="InterPro" id="IPR002641">
    <property type="entry name" value="PNPLA_dom"/>
</dbReference>
<evidence type="ECO:0000256" key="4">
    <source>
        <dbReference type="ARBA" id="ARBA00023098"/>
    </source>
</evidence>
<sequence>MTTVPVHIRQSNLFGSLSDDEVKEILASCRSVTLRSGQHACRQGEVGESMFVIASGRVSINLEEPGGGLRVLNHLKPGDHFGEMSLLVGGSRSANVTAVMDTELLELTRPVFERSLARVPGFAANLCRSLGEWLRGQISGGGRHERMHVAVVRGTKQMPNIGSQMAGLVAEQGGRIAVLSDQQPMHEVTNWQTIVPGEQAEQQLLAFLSSAVTTNQRTLVDIDQSLATPRVLAQHELVLWVVDGPQSLGYLSAVLSSAPEGLAQKIQLVELVEQQEELPPALELPEQLQQPSLAGPILRVEYIQSESSRACLVPRDLSRLIRTMRGIQLGLALGGGGARGIAHIGVLEVLEREGIFFDRIAGTSAGAIVAAAYAAGIQLPKVREVFEKEMTPPRAIRWLPKAPQWYMLSVFWLGLAERKFRRYLRKYSFDQLLLPAQTVTVDLITAEHRLRESGDVVSAVLQSINHPVFGAPILCNGEALVDGGVLMNLPVTALRQKHVDFSVAVDVSKQLAHEFAGNTPETPTKKMRRPGYFSTLLRVTDVELTNLAQLHGAQCDFLLAPDTAEFPFDDFTQAAGLVEAGRQSAEAELPRLRDALNRALAWDRSDSAATYSDPPRRVA</sequence>
<dbReference type="InterPro" id="IPR018488">
    <property type="entry name" value="cNMP-bd_CS"/>
</dbReference>
<proteinExistence type="inferred from homology"/>
<evidence type="ECO:0000313" key="8">
    <source>
        <dbReference type="EMBL" id="QDU54743.1"/>
    </source>
</evidence>
<dbReference type="PROSITE" id="PS00889">
    <property type="entry name" value="CNMP_BINDING_2"/>
    <property type="match status" value="1"/>
</dbReference>
<dbReference type="KEGG" id="amuc:Pan181_09260"/>
<dbReference type="PANTHER" id="PTHR14226:SF29">
    <property type="entry name" value="NEUROPATHY TARGET ESTERASE SWS"/>
    <property type="match status" value="1"/>
</dbReference>
<feature type="short sequence motif" description="DGA/G" evidence="5">
    <location>
        <begin position="482"/>
        <end position="484"/>
    </location>
</feature>
<reference evidence="8 9" key="1">
    <citation type="submission" date="2019-02" db="EMBL/GenBank/DDBJ databases">
        <title>Deep-cultivation of Planctomycetes and their phenomic and genomic characterization uncovers novel biology.</title>
        <authorList>
            <person name="Wiegand S."/>
            <person name="Jogler M."/>
            <person name="Boedeker C."/>
            <person name="Pinto D."/>
            <person name="Vollmers J."/>
            <person name="Rivas-Marin E."/>
            <person name="Kohn T."/>
            <person name="Peeters S.H."/>
            <person name="Heuer A."/>
            <person name="Rast P."/>
            <person name="Oberbeckmann S."/>
            <person name="Bunk B."/>
            <person name="Jeske O."/>
            <person name="Meyerdierks A."/>
            <person name="Storesund J.E."/>
            <person name="Kallscheuer N."/>
            <person name="Luecker S."/>
            <person name="Lage O.M."/>
            <person name="Pohl T."/>
            <person name="Merkel B.J."/>
            <person name="Hornburger P."/>
            <person name="Mueller R.-W."/>
            <person name="Bruemmer F."/>
            <person name="Labrenz M."/>
            <person name="Spormann A.M."/>
            <person name="Op den Camp H."/>
            <person name="Overmann J."/>
            <person name="Amann R."/>
            <person name="Jetten M.S.M."/>
            <person name="Mascher T."/>
            <person name="Medema M.H."/>
            <person name="Devos D.P."/>
            <person name="Kaster A.-K."/>
            <person name="Ovreas L."/>
            <person name="Rohde M."/>
            <person name="Galperin M.Y."/>
            <person name="Jogler C."/>
        </authorList>
    </citation>
    <scope>NUCLEOTIDE SEQUENCE [LARGE SCALE GENOMIC DNA]</scope>
    <source>
        <strain evidence="8 9">Pan181</strain>
    </source>
</reference>
<evidence type="ECO:0000259" key="7">
    <source>
        <dbReference type="PROSITE" id="PS51635"/>
    </source>
</evidence>
<feature type="active site" description="Proton acceptor" evidence="5">
    <location>
        <position position="482"/>
    </location>
</feature>
<dbReference type="InterPro" id="IPR018490">
    <property type="entry name" value="cNMP-bd_dom_sf"/>
</dbReference>
<dbReference type="InterPro" id="IPR016035">
    <property type="entry name" value="Acyl_Trfase/lysoPLipase"/>
</dbReference>
<feature type="domain" description="Cyclic nucleotide-binding" evidence="6">
    <location>
        <begin position="13"/>
        <end position="116"/>
    </location>
</feature>